<feature type="compositionally biased region" description="Basic and acidic residues" evidence="1">
    <location>
        <begin position="125"/>
        <end position="143"/>
    </location>
</feature>
<gene>
    <name evidence="2" type="ORF">CCAM_LOCUS5974</name>
</gene>
<keyword evidence="3" id="KW-1185">Reference proteome</keyword>
<evidence type="ECO:0000313" key="3">
    <source>
        <dbReference type="Proteomes" id="UP000595140"/>
    </source>
</evidence>
<feature type="region of interest" description="Disordered" evidence="1">
    <location>
        <begin position="115"/>
        <end position="163"/>
    </location>
</feature>
<accession>A0A484KH53</accession>
<evidence type="ECO:0000313" key="2">
    <source>
        <dbReference type="EMBL" id="VFQ64198.1"/>
    </source>
</evidence>
<proteinExistence type="predicted"/>
<sequence>MVFLKSLTGWVLSLTGFDSLRHAASTMFFTSLSYGRTFSERAGPSYPPYHRNLSKGRPLSVPVTAWDRRTVLVNGTPREEWLVQWSDSTSEEATCEPDDDLTSAFPELRLEDKVAVKPGGVDTGVHGDERHESHGDDPNKDGPDEILEDNPNKVGVTSRPRRNVWPPQRYWDYI</sequence>
<organism evidence="2 3">
    <name type="scientific">Cuscuta campestris</name>
    <dbReference type="NCBI Taxonomy" id="132261"/>
    <lineage>
        <taxon>Eukaryota</taxon>
        <taxon>Viridiplantae</taxon>
        <taxon>Streptophyta</taxon>
        <taxon>Embryophyta</taxon>
        <taxon>Tracheophyta</taxon>
        <taxon>Spermatophyta</taxon>
        <taxon>Magnoliopsida</taxon>
        <taxon>eudicotyledons</taxon>
        <taxon>Gunneridae</taxon>
        <taxon>Pentapetalae</taxon>
        <taxon>asterids</taxon>
        <taxon>lamiids</taxon>
        <taxon>Solanales</taxon>
        <taxon>Convolvulaceae</taxon>
        <taxon>Cuscuteae</taxon>
        <taxon>Cuscuta</taxon>
        <taxon>Cuscuta subgen. Grammica</taxon>
        <taxon>Cuscuta sect. Cleistogrammica</taxon>
    </lineage>
</organism>
<name>A0A484KH53_9ASTE</name>
<reference evidence="2 3" key="1">
    <citation type="submission" date="2018-04" db="EMBL/GenBank/DDBJ databases">
        <authorList>
            <person name="Vogel A."/>
        </authorList>
    </citation>
    <scope>NUCLEOTIDE SEQUENCE [LARGE SCALE GENOMIC DNA]</scope>
</reference>
<dbReference type="Proteomes" id="UP000595140">
    <property type="component" value="Unassembled WGS sequence"/>
</dbReference>
<protein>
    <submittedName>
        <fullName evidence="2">Uncharacterized protein</fullName>
    </submittedName>
</protein>
<dbReference type="AlphaFoldDB" id="A0A484KH53"/>
<dbReference type="EMBL" id="OOIL02000382">
    <property type="protein sequence ID" value="VFQ64198.1"/>
    <property type="molecule type" value="Genomic_DNA"/>
</dbReference>
<evidence type="ECO:0000256" key="1">
    <source>
        <dbReference type="SAM" id="MobiDB-lite"/>
    </source>
</evidence>